<accession>B7P5W9</accession>
<dbReference type="VEuPathDB" id="VectorBase:ISCW000771"/>
<dbReference type="EMBL" id="ABJB010669011">
    <property type="status" value="NOT_ANNOTATED_CDS"/>
    <property type="molecule type" value="Genomic_DNA"/>
</dbReference>
<dbReference type="EMBL" id="ABJB010086164">
    <property type="status" value="NOT_ANNOTATED_CDS"/>
    <property type="molecule type" value="Genomic_DNA"/>
</dbReference>
<reference evidence="2" key="2">
    <citation type="submission" date="2020-05" db="UniProtKB">
        <authorList>
            <consortium name="EnsemblMetazoa"/>
        </authorList>
    </citation>
    <scope>IDENTIFICATION</scope>
    <source>
        <strain evidence="2">wikel</strain>
    </source>
</reference>
<name>B7P5W9_IXOSC</name>
<keyword evidence="3" id="KW-1185">Reference proteome</keyword>
<sequence length="317" mass="34010">MWIGVRVCTFALGPTAEKKLEDVALQTGGTAYAFGNLKANIIAGLTVSILLSTTALMPKEEQYVVELGSETKILVTTPNDEDYDLEVQDSNGKVCATCNVTLGNQSTNIDMPQTSTTETWRLVVKPKAASIADITVVVLSKQRVLGQDPIRAESTVEHNNQQTRIYSKVTKGTAAVLGALVTATVTFGGPSGTGDTLHLLDNGIGADNLKDDGDYSAFFTQLKGAGRYSVRVDVKEQLVNEELGLVAYAGSVQVKSNLTREDLSPAPIRDLVVSEAKLDDEGMTATLSWTSMGLLEKSTMMKQRLPKSGFLYAYDCG</sequence>
<evidence type="ECO:0000313" key="1">
    <source>
        <dbReference type="EMBL" id="EEC01991.1"/>
    </source>
</evidence>
<dbReference type="VEuPathDB" id="VectorBase:ISCI000771"/>
<dbReference type="NCBIfam" id="NF041940">
    <property type="entry name" value="choice_anch_X"/>
    <property type="match status" value="1"/>
</dbReference>
<dbReference type="EMBL" id="ABJB010743246">
    <property type="status" value="NOT_ANNOTATED_CDS"/>
    <property type="molecule type" value="Genomic_DNA"/>
</dbReference>
<dbReference type="EMBL" id="DS643021">
    <property type="protein sequence ID" value="EEC01991.1"/>
    <property type="molecule type" value="Genomic_DNA"/>
</dbReference>
<dbReference type="Proteomes" id="UP000001555">
    <property type="component" value="Unassembled WGS sequence"/>
</dbReference>
<proteinExistence type="predicted"/>
<dbReference type="STRING" id="6945.B7P5W9"/>
<dbReference type="EMBL" id="ABJB010021246">
    <property type="status" value="NOT_ANNOTATED_CDS"/>
    <property type="molecule type" value="Genomic_DNA"/>
</dbReference>
<dbReference type="EnsemblMetazoa" id="ISCW000771-RA">
    <property type="protein sequence ID" value="ISCW000771-PA"/>
    <property type="gene ID" value="ISCW000771"/>
</dbReference>
<organism>
    <name type="scientific">Ixodes scapularis</name>
    <name type="common">Black-legged tick</name>
    <name type="synonym">Deer tick</name>
    <dbReference type="NCBI Taxonomy" id="6945"/>
    <lineage>
        <taxon>Eukaryota</taxon>
        <taxon>Metazoa</taxon>
        <taxon>Ecdysozoa</taxon>
        <taxon>Arthropoda</taxon>
        <taxon>Chelicerata</taxon>
        <taxon>Arachnida</taxon>
        <taxon>Acari</taxon>
        <taxon>Parasitiformes</taxon>
        <taxon>Ixodida</taxon>
        <taxon>Ixodoidea</taxon>
        <taxon>Ixodidae</taxon>
        <taxon>Ixodinae</taxon>
        <taxon>Ixodes</taxon>
    </lineage>
</organism>
<dbReference type="HOGENOM" id="CLU_877943_0_0_1"/>
<evidence type="ECO:0000313" key="3">
    <source>
        <dbReference type="Proteomes" id="UP000001555"/>
    </source>
</evidence>
<dbReference type="EMBL" id="ABJB010987270">
    <property type="status" value="NOT_ANNOTATED_CDS"/>
    <property type="molecule type" value="Genomic_DNA"/>
</dbReference>
<gene>
    <name evidence="1" type="ORF">IscW_ISCW000771</name>
</gene>
<dbReference type="AlphaFoldDB" id="B7P5W9"/>
<reference evidence="1 3" key="1">
    <citation type="submission" date="2008-03" db="EMBL/GenBank/DDBJ databases">
        <title>Annotation of Ixodes scapularis.</title>
        <authorList>
            <consortium name="Ixodes scapularis Genome Project Consortium"/>
            <person name="Caler E."/>
            <person name="Hannick L.I."/>
            <person name="Bidwell S."/>
            <person name="Joardar V."/>
            <person name="Thiagarajan M."/>
            <person name="Amedeo P."/>
            <person name="Galinsky K.J."/>
            <person name="Schobel S."/>
            <person name="Inman J."/>
            <person name="Hostetler J."/>
            <person name="Miller J."/>
            <person name="Hammond M."/>
            <person name="Megy K."/>
            <person name="Lawson D."/>
            <person name="Kodira C."/>
            <person name="Sutton G."/>
            <person name="Meyer J."/>
            <person name="Hill C.A."/>
            <person name="Birren B."/>
            <person name="Nene V."/>
            <person name="Collins F."/>
            <person name="Alarcon-Chaidez F."/>
            <person name="Wikel S."/>
            <person name="Strausberg R."/>
        </authorList>
    </citation>
    <scope>NUCLEOTIDE SEQUENCE [LARGE SCALE GENOMIC DNA]</scope>
    <source>
        <strain evidence="3">Wikel</strain>
        <strain evidence="1">Wikel colony</strain>
    </source>
</reference>
<protein>
    <submittedName>
        <fullName evidence="1 2">Calcium activated chlorine channel, putative</fullName>
    </submittedName>
</protein>
<dbReference type="VEuPathDB" id="VectorBase:ISCP_001103"/>
<evidence type="ECO:0000313" key="2">
    <source>
        <dbReference type="EnsemblMetazoa" id="ISCW000771-PA"/>
    </source>
</evidence>
<dbReference type="PaxDb" id="6945-B7P5W9"/>
<dbReference type="OrthoDB" id="687730at2759"/>
<dbReference type="EMBL" id="ABJB010793391">
    <property type="status" value="NOT_ANNOTATED_CDS"/>
    <property type="molecule type" value="Genomic_DNA"/>
</dbReference>
<dbReference type="InParanoid" id="B7P5W9"/>